<feature type="chain" id="PRO_5006866458" evidence="1">
    <location>
        <begin position="19"/>
        <end position="67"/>
    </location>
</feature>
<keyword evidence="1" id="KW-0732">Signal</keyword>
<accession>A0A0V0INN9</accession>
<reference evidence="2" key="1">
    <citation type="submission" date="2015-12" db="EMBL/GenBank/DDBJ databases">
        <title>Gene expression during late stages of embryo sac development: a critical building block for successful pollen-pistil interactions.</title>
        <authorList>
            <person name="Liu Y."/>
            <person name="Joly V."/>
            <person name="Sabar M."/>
            <person name="Matton D.P."/>
        </authorList>
    </citation>
    <scope>NUCLEOTIDE SEQUENCE</scope>
</reference>
<organism evidence="2">
    <name type="scientific">Solanum chacoense</name>
    <name type="common">Chaco potato</name>
    <dbReference type="NCBI Taxonomy" id="4108"/>
    <lineage>
        <taxon>Eukaryota</taxon>
        <taxon>Viridiplantae</taxon>
        <taxon>Streptophyta</taxon>
        <taxon>Embryophyta</taxon>
        <taxon>Tracheophyta</taxon>
        <taxon>Spermatophyta</taxon>
        <taxon>Magnoliopsida</taxon>
        <taxon>eudicotyledons</taxon>
        <taxon>Gunneridae</taxon>
        <taxon>Pentapetalae</taxon>
        <taxon>asterids</taxon>
        <taxon>lamiids</taxon>
        <taxon>Solanales</taxon>
        <taxon>Solanaceae</taxon>
        <taxon>Solanoideae</taxon>
        <taxon>Solaneae</taxon>
        <taxon>Solanum</taxon>
    </lineage>
</organism>
<name>A0A0V0INN9_SOLCH</name>
<proteinExistence type="predicted"/>
<feature type="signal peptide" evidence="1">
    <location>
        <begin position="1"/>
        <end position="18"/>
    </location>
</feature>
<evidence type="ECO:0000313" key="2">
    <source>
        <dbReference type="EMBL" id="JAP33689.1"/>
    </source>
</evidence>
<dbReference type="AlphaFoldDB" id="A0A0V0INN9"/>
<evidence type="ECO:0000256" key="1">
    <source>
        <dbReference type="SAM" id="SignalP"/>
    </source>
</evidence>
<protein>
    <submittedName>
        <fullName evidence="2">Putative ovule protein</fullName>
    </submittedName>
</protein>
<sequence length="67" mass="7787">MLEIVLLLFQIGISKVHLIPYLMRYNATTFILYQNCLALSLWANNNFRNCSSVFNSILLLILLNHKC</sequence>
<dbReference type="EMBL" id="GEDG01004747">
    <property type="protein sequence ID" value="JAP33689.1"/>
    <property type="molecule type" value="Transcribed_RNA"/>
</dbReference>